<evidence type="ECO:0008006" key="7">
    <source>
        <dbReference type="Google" id="ProtNLM"/>
    </source>
</evidence>
<dbReference type="Pfam" id="PF13641">
    <property type="entry name" value="Glyco_tranf_2_3"/>
    <property type="match status" value="1"/>
</dbReference>
<dbReference type="PANTHER" id="PTHR43630">
    <property type="entry name" value="POLY-BETA-1,6-N-ACETYL-D-GLUCOSAMINE SYNTHASE"/>
    <property type="match status" value="1"/>
</dbReference>
<proteinExistence type="inferred from homology"/>
<evidence type="ECO:0000256" key="2">
    <source>
        <dbReference type="ARBA" id="ARBA00022676"/>
    </source>
</evidence>
<feature type="transmembrane region" description="Helical" evidence="4">
    <location>
        <begin position="456"/>
        <end position="482"/>
    </location>
</feature>
<evidence type="ECO:0000256" key="4">
    <source>
        <dbReference type="SAM" id="Phobius"/>
    </source>
</evidence>
<keyword evidence="6" id="KW-1185">Reference proteome</keyword>
<dbReference type="InterPro" id="IPR029044">
    <property type="entry name" value="Nucleotide-diphossugar_trans"/>
</dbReference>
<evidence type="ECO:0000313" key="6">
    <source>
        <dbReference type="Proteomes" id="UP000287352"/>
    </source>
</evidence>
<dbReference type="AlphaFoldDB" id="A0A401ZUR5"/>
<comment type="caution">
    <text evidence="5">The sequence shown here is derived from an EMBL/GenBank/DDBJ whole genome shotgun (WGS) entry which is preliminary data.</text>
</comment>
<keyword evidence="4" id="KW-0472">Membrane</keyword>
<dbReference type="SUPFAM" id="SSF53448">
    <property type="entry name" value="Nucleotide-diphospho-sugar transferases"/>
    <property type="match status" value="1"/>
</dbReference>
<gene>
    <name evidence="5" type="ORF">KTT_03290</name>
</gene>
<feature type="transmembrane region" description="Helical" evidence="4">
    <location>
        <begin position="109"/>
        <end position="127"/>
    </location>
</feature>
<evidence type="ECO:0000313" key="5">
    <source>
        <dbReference type="EMBL" id="GCE10470.1"/>
    </source>
</evidence>
<dbReference type="PANTHER" id="PTHR43630:SF1">
    <property type="entry name" value="POLY-BETA-1,6-N-ACETYL-D-GLUCOSAMINE SYNTHASE"/>
    <property type="match status" value="1"/>
</dbReference>
<protein>
    <recommendedName>
        <fullName evidence="7">Glycosyl transferase</fullName>
    </recommendedName>
</protein>
<accession>A0A401ZUR5</accession>
<organism evidence="5 6">
    <name type="scientific">Tengunoibacter tsumagoiensis</name>
    <dbReference type="NCBI Taxonomy" id="2014871"/>
    <lineage>
        <taxon>Bacteria</taxon>
        <taxon>Bacillati</taxon>
        <taxon>Chloroflexota</taxon>
        <taxon>Ktedonobacteria</taxon>
        <taxon>Ktedonobacterales</taxon>
        <taxon>Dictyobacteraceae</taxon>
        <taxon>Tengunoibacter</taxon>
    </lineage>
</organism>
<dbReference type="GO" id="GO:0016757">
    <property type="term" value="F:glycosyltransferase activity"/>
    <property type="evidence" value="ECO:0007669"/>
    <property type="project" value="UniProtKB-KW"/>
</dbReference>
<keyword evidence="4" id="KW-0812">Transmembrane</keyword>
<dbReference type="EMBL" id="BIFR01000001">
    <property type="protein sequence ID" value="GCE10470.1"/>
    <property type="molecule type" value="Genomic_DNA"/>
</dbReference>
<dbReference type="RefSeq" id="WP_161975201.1">
    <property type="nucleotide sequence ID" value="NZ_BIFR01000001.1"/>
</dbReference>
<evidence type="ECO:0000256" key="3">
    <source>
        <dbReference type="ARBA" id="ARBA00022679"/>
    </source>
</evidence>
<keyword evidence="3" id="KW-0808">Transferase</keyword>
<dbReference type="Gene3D" id="3.90.550.10">
    <property type="entry name" value="Spore Coat Polysaccharide Biosynthesis Protein SpsA, Chain A"/>
    <property type="match status" value="1"/>
</dbReference>
<feature type="transmembrane region" description="Helical" evidence="4">
    <location>
        <begin position="133"/>
        <end position="153"/>
    </location>
</feature>
<reference evidence="6" key="1">
    <citation type="submission" date="2018-12" db="EMBL/GenBank/DDBJ databases">
        <title>Tengunoibacter tsumagoiensis gen. nov., sp. nov., Dictyobacter kobayashii sp. nov., D. alpinus sp. nov., and D. joshuensis sp. nov. and description of Dictyobacteraceae fam. nov. within the order Ktedonobacterales isolated from Tengu-no-mugimeshi.</title>
        <authorList>
            <person name="Wang C.M."/>
            <person name="Zheng Y."/>
            <person name="Sakai Y."/>
            <person name="Toyoda A."/>
            <person name="Minakuchi Y."/>
            <person name="Abe K."/>
            <person name="Yokota A."/>
            <person name="Yabe S."/>
        </authorList>
    </citation>
    <scope>NUCLEOTIDE SEQUENCE [LARGE SCALE GENOMIC DNA]</scope>
    <source>
        <strain evidence="6">Uno3</strain>
    </source>
</reference>
<keyword evidence="2" id="KW-0328">Glycosyltransferase</keyword>
<evidence type="ECO:0000256" key="1">
    <source>
        <dbReference type="ARBA" id="ARBA00006739"/>
    </source>
</evidence>
<name>A0A401ZUR5_9CHLR</name>
<dbReference type="CDD" id="cd06427">
    <property type="entry name" value="CESA_like_2"/>
    <property type="match status" value="1"/>
</dbReference>
<keyword evidence="4" id="KW-1133">Transmembrane helix</keyword>
<comment type="similarity">
    <text evidence="1">Belongs to the glycosyltransferase 2 family.</text>
</comment>
<dbReference type="Proteomes" id="UP000287352">
    <property type="component" value="Unassembled WGS sequence"/>
</dbReference>
<sequence length="484" mass="56012">MVQIVGQGHSSRKVFDPLSEDLIYTSPSLVISKKPSQVDLQRQIARYTQWLQQHELNHQQQLALIQQQKERYQERAQRKVIVGEKTIRTFAPFIPTYSALSTFSRGQKITGILFILALLLGISFSYMDTLVVLMFFITILYIGSLALQFVMSLRTFIADFEEHIDDTIIHGLGEVEWPGYTVLCPLYKEAAIIPQFTRAIQRLDYPAHKLQVLLLIEEDDLETHEILQKMELPEYFSIVIVPAGTPKTKPRACNYGLIQATGDFVVIYDAEDVMDPLQLKRSVLTFANYGPEMVCVQAKLNFYNTKQNLLTRWFTAEYSAWFDLLLPGLQYLRFPLPLGGTSNHFRTDVLRALGGWDAFNVTEDCELGIRLSQFKLKTVVLNSTTYEEANPQVHNWIRQRSRWIKGYLQTYLVHMRRPLFMLRQGMFREFLALQFLIGGRTLTIFLNPILWLVLLFYVFFFVLILLVFTTASFQLLSCIWGLSV</sequence>